<feature type="non-terminal residue" evidence="1">
    <location>
        <position position="1"/>
    </location>
</feature>
<sequence>VDSSGLWYSDQVYDDTWHEFGHWCYQISRNKIEPIASDLLQETFGDSYAPGNDVFKEVGEIDDGTLVLTTGNVKNLIMDFILSVYGKKYKDSVMEHYVASLFY</sequence>
<protein>
    <submittedName>
        <fullName evidence="1">Uncharacterized protein</fullName>
    </submittedName>
</protein>
<reference evidence="1" key="1">
    <citation type="submission" date="2015-04" db="EMBL/GenBank/DDBJ databases">
        <title>The genome sequence of the plant pathogenic Rhizarian Plasmodiophora brassicae reveals insights in its biotrophic life cycle and the origin of chitin synthesis.</title>
        <authorList>
            <person name="Schwelm A."/>
            <person name="Fogelqvist J."/>
            <person name="Knaust A."/>
            <person name="Julke S."/>
            <person name="Lilja T."/>
            <person name="Dhandapani V."/>
            <person name="Bonilla-Rosso G."/>
            <person name="Karlsson M."/>
            <person name="Shevchenko A."/>
            <person name="Choi S.R."/>
            <person name="Kim H.G."/>
            <person name="Park J.Y."/>
            <person name="Lim Y.P."/>
            <person name="Ludwig-Muller J."/>
            <person name="Dixelius C."/>
        </authorList>
    </citation>
    <scope>NUCLEOTIDE SEQUENCE</scope>
    <source>
        <tissue evidence="1">Potato root galls</tissue>
    </source>
</reference>
<evidence type="ECO:0000313" key="1">
    <source>
        <dbReference type="EMBL" id="CRZ08925.1"/>
    </source>
</evidence>
<name>A0A0H5R3Z9_9EUKA</name>
<feature type="non-terminal residue" evidence="1">
    <location>
        <position position="103"/>
    </location>
</feature>
<proteinExistence type="predicted"/>
<accession>A0A0H5R3Z9</accession>
<dbReference type="AlphaFoldDB" id="A0A0H5R3Z9"/>
<organism evidence="1">
    <name type="scientific">Spongospora subterranea</name>
    <dbReference type="NCBI Taxonomy" id="70186"/>
    <lineage>
        <taxon>Eukaryota</taxon>
        <taxon>Sar</taxon>
        <taxon>Rhizaria</taxon>
        <taxon>Endomyxa</taxon>
        <taxon>Phytomyxea</taxon>
        <taxon>Plasmodiophorida</taxon>
        <taxon>Plasmodiophoridae</taxon>
        <taxon>Spongospora</taxon>
    </lineage>
</organism>
<dbReference type="EMBL" id="HACM01008483">
    <property type="protein sequence ID" value="CRZ08925.1"/>
    <property type="molecule type" value="Transcribed_RNA"/>
</dbReference>